<sequence>MFETIKSCLLTIINNDDKNFDIYRIYFKHLYAITNDHDQRYRRRYQMMIILMIILDLRFIYLMANSNKDIDWHLIHLNIVIVEHVDQTVNIWLATFFAMIIYFIKILYFRNNTMATNLIQSILVHGKSKFFHNNNIDWNDDDDDDDDQSKIPEYYVYRIRKWAIIYRKVFIIFYFLLMYIYLWFFIDTISMFSIHLYDNGCNKNIDTCLLVGTFQVVITIALFTKLKQIIRLSSKENYYHENYSK</sequence>
<accession>A0A9D4SF57</accession>
<feature type="transmembrane region" description="Helical" evidence="1">
    <location>
        <begin position="45"/>
        <end position="64"/>
    </location>
</feature>
<proteinExistence type="predicted"/>
<evidence type="ECO:0000313" key="2">
    <source>
        <dbReference type="EMBL" id="KAH7639413.1"/>
    </source>
</evidence>
<reference evidence="2" key="1">
    <citation type="submission" date="2020-06" db="EMBL/GenBank/DDBJ databases">
        <authorList>
            <person name="Ji K."/>
            <person name="Li J."/>
        </authorList>
    </citation>
    <scope>NUCLEOTIDE SEQUENCE</scope>
    <source>
        <strain evidence="2">JKM2019</strain>
        <tissue evidence="2">Whole body</tissue>
    </source>
</reference>
<name>A0A9D4SF57_DERFA</name>
<organism evidence="2">
    <name type="scientific">Dermatophagoides farinae</name>
    <name type="common">American house dust mite</name>
    <dbReference type="NCBI Taxonomy" id="6954"/>
    <lineage>
        <taxon>Eukaryota</taxon>
        <taxon>Metazoa</taxon>
        <taxon>Ecdysozoa</taxon>
        <taxon>Arthropoda</taxon>
        <taxon>Chelicerata</taxon>
        <taxon>Arachnida</taxon>
        <taxon>Acari</taxon>
        <taxon>Acariformes</taxon>
        <taxon>Sarcoptiformes</taxon>
        <taxon>Astigmata</taxon>
        <taxon>Psoroptidia</taxon>
        <taxon>Analgoidea</taxon>
        <taxon>Pyroglyphidae</taxon>
        <taxon>Dermatophagoidinae</taxon>
        <taxon>Dermatophagoides</taxon>
    </lineage>
</organism>
<keyword evidence="1" id="KW-0812">Transmembrane</keyword>
<reference evidence="2" key="2">
    <citation type="journal article" date="2021" name="World Allergy Organ. J.">
        <title>Chromosome-level assembly of Dermatophagoides farinae genome and transcriptome reveals two novel allergens Der f 37 and Der f 39.</title>
        <authorList>
            <person name="Chen J."/>
            <person name="Cai Z."/>
            <person name="Fan D."/>
            <person name="Hu J."/>
            <person name="Hou Y."/>
            <person name="He Y."/>
            <person name="Zhang Z."/>
            <person name="Zhao Z."/>
            <person name="Gao P."/>
            <person name="Hu W."/>
            <person name="Sun J."/>
            <person name="Li J."/>
            <person name="Ji K."/>
        </authorList>
    </citation>
    <scope>NUCLEOTIDE SEQUENCE</scope>
    <source>
        <strain evidence="2">JKM2019</strain>
    </source>
</reference>
<evidence type="ECO:0000256" key="1">
    <source>
        <dbReference type="SAM" id="Phobius"/>
    </source>
</evidence>
<comment type="caution">
    <text evidence="2">The sequence shown here is derived from an EMBL/GenBank/DDBJ whole genome shotgun (WGS) entry which is preliminary data.</text>
</comment>
<dbReference type="AlphaFoldDB" id="A0A9D4SF57"/>
<keyword evidence="1" id="KW-0472">Membrane</keyword>
<keyword evidence="1" id="KW-1133">Transmembrane helix</keyword>
<protein>
    <submittedName>
        <fullName evidence="2">Uncharacterized protein</fullName>
    </submittedName>
</protein>
<feature type="transmembrane region" description="Helical" evidence="1">
    <location>
        <begin position="165"/>
        <end position="184"/>
    </location>
</feature>
<dbReference type="Proteomes" id="UP000828236">
    <property type="component" value="Unassembled WGS sequence"/>
</dbReference>
<feature type="transmembrane region" description="Helical" evidence="1">
    <location>
        <begin position="204"/>
        <end position="223"/>
    </location>
</feature>
<gene>
    <name evidence="2" type="ORF">HUG17_3446</name>
</gene>
<dbReference type="EMBL" id="SDOV01000007">
    <property type="protein sequence ID" value="KAH7639413.1"/>
    <property type="molecule type" value="Genomic_DNA"/>
</dbReference>
<feature type="transmembrane region" description="Helical" evidence="1">
    <location>
        <begin position="91"/>
        <end position="109"/>
    </location>
</feature>